<evidence type="ECO:0000259" key="2">
    <source>
        <dbReference type="Pfam" id="PF02517"/>
    </source>
</evidence>
<dbReference type="EC" id="3.4.-.-" evidence="3"/>
<feature type="transmembrane region" description="Helical" evidence="1">
    <location>
        <begin position="173"/>
        <end position="189"/>
    </location>
</feature>
<evidence type="ECO:0000313" key="3">
    <source>
        <dbReference type="EMBL" id="MFD1537856.1"/>
    </source>
</evidence>
<feature type="transmembrane region" description="Helical" evidence="1">
    <location>
        <begin position="142"/>
        <end position="161"/>
    </location>
</feature>
<dbReference type="InterPro" id="IPR003675">
    <property type="entry name" value="Rce1/LyrA-like_dom"/>
</dbReference>
<feature type="transmembrane region" description="Helical" evidence="1">
    <location>
        <begin position="33"/>
        <end position="50"/>
    </location>
</feature>
<dbReference type="RefSeq" id="WP_219530956.1">
    <property type="nucleotide sequence ID" value="NZ_JAHKRM010000010.1"/>
</dbReference>
<proteinExistence type="predicted"/>
<comment type="caution">
    <text evidence="3">The sequence shown here is derived from an EMBL/GenBank/DDBJ whole genome shotgun (WGS) entry which is preliminary data.</text>
</comment>
<evidence type="ECO:0000256" key="1">
    <source>
        <dbReference type="SAM" id="Phobius"/>
    </source>
</evidence>
<accession>A0ABW4G698</accession>
<keyword evidence="3" id="KW-0378">Hydrolase</keyword>
<feature type="transmembrane region" description="Helical" evidence="1">
    <location>
        <begin position="109"/>
        <end position="130"/>
    </location>
</feature>
<feature type="domain" description="CAAX prenyl protease 2/Lysostaphin resistance protein A-like" evidence="2">
    <location>
        <begin position="111"/>
        <end position="205"/>
    </location>
</feature>
<reference evidence="4" key="1">
    <citation type="journal article" date="2019" name="Int. J. Syst. Evol. Microbiol.">
        <title>The Global Catalogue of Microorganisms (GCM) 10K type strain sequencing project: providing services to taxonomists for standard genome sequencing and annotation.</title>
        <authorList>
            <consortium name="The Broad Institute Genomics Platform"/>
            <consortium name="The Broad Institute Genome Sequencing Center for Infectious Disease"/>
            <person name="Wu L."/>
            <person name="Ma J."/>
        </authorList>
    </citation>
    <scope>NUCLEOTIDE SEQUENCE [LARGE SCALE GENOMIC DNA]</scope>
    <source>
        <strain evidence="4">CGMCC 1.15399</strain>
    </source>
</reference>
<evidence type="ECO:0000313" key="4">
    <source>
        <dbReference type="Proteomes" id="UP001597097"/>
    </source>
</evidence>
<sequence>MRILGAVLVTIAMLFAATFGVMAIGNVLFGGSQAVAPFITVLVLLLVYAYRRFVSHRPWSGLRVTLTWWALPQVVLGMVVGLAALLGANAVSVWVGVATWLPPADVPPLMLPLAIVVIALKASFPEELLFRGHLYDTLSDRLSPRAVLAVTTLSFGSIHILSQSPASGIAEKLLYVVMATALGLLCGAARERTGALWMSVGVHNAVYLSQLFPTRGIDYGVQLILQAAALVLSAGAVLSFPAVREKSQRA</sequence>
<feature type="transmembrane region" description="Helical" evidence="1">
    <location>
        <begin position="219"/>
        <end position="243"/>
    </location>
</feature>
<dbReference type="GO" id="GO:0016787">
    <property type="term" value="F:hydrolase activity"/>
    <property type="evidence" value="ECO:0007669"/>
    <property type="project" value="UniProtKB-KW"/>
</dbReference>
<keyword evidence="1" id="KW-0812">Transmembrane</keyword>
<dbReference type="EMBL" id="JBHUCM010000012">
    <property type="protein sequence ID" value="MFD1537856.1"/>
    <property type="molecule type" value="Genomic_DNA"/>
</dbReference>
<keyword evidence="4" id="KW-1185">Reference proteome</keyword>
<dbReference type="Proteomes" id="UP001597097">
    <property type="component" value="Unassembled WGS sequence"/>
</dbReference>
<feature type="transmembrane region" description="Helical" evidence="1">
    <location>
        <begin position="196"/>
        <end position="213"/>
    </location>
</feature>
<keyword evidence="1" id="KW-0472">Membrane</keyword>
<dbReference type="Pfam" id="PF02517">
    <property type="entry name" value="Rce1-like"/>
    <property type="match status" value="1"/>
</dbReference>
<protein>
    <submittedName>
        <fullName evidence="3">CPBP family intramembrane glutamic endopeptidase</fullName>
        <ecNumber evidence="3">3.4.-.-</ecNumber>
    </submittedName>
</protein>
<keyword evidence="1" id="KW-1133">Transmembrane helix</keyword>
<gene>
    <name evidence="3" type="ORF">ACFSJ0_12460</name>
</gene>
<organism evidence="3 4">
    <name type="scientific">Nonomuraea guangzhouensis</name>
    <dbReference type="NCBI Taxonomy" id="1291555"/>
    <lineage>
        <taxon>Bacteria</taxon>
        <taxon>Bacillati</taxon>
        <taxon>Actinomycetota</taxon>
        <taxon>Actinomycetes</taxon>
        <taxon>Streptosporangiales</taxon>
        <taxon>Streptosporangiaceae</taxon>
        <taxon>Nonomuraea</taxon>
    </lineage>
</organism>
<name>A0ABW4G698_9ACTN</name>
<feature type="transmembrane region" description="Helical" evidence="1">
    <location>
        <begin position="71"/>
        <end position="97"/>
    </location>
</feature>